<name>A0A0H2VHZ7_STAES</name>
<dbReference type="KEGG" id="sep:SE_0730"/>
<dbReference type="OrthoDB" id="9875810at2"/>
<evidence type="ECO:0000313" key="1">
    <source>
        <dbReference type="EMBL" id="AAO04327.1"/>
    </source>
</evidence>
<dbReference type="EMBL" id="AE015929">
    <property type="protein sequence ID" value="AAO04327.1"/>
    <property type="molecule type" value="Genomic_DNA"/>
</dbReference>
<reference evidence="1 2" key="1">
    <citation type="journal article" date="2003" name="Mol. Microbiol.">
        <title>Genome-based analysis of virulence genes in a non-biofilm-forming Staphylococcus epidermidis strain (ATCC 12228).</title>
        <authorList>
            <person name="Zhang Y.Q."/>
            <person name="Ren S.X."/>
            <person name="Li H.L."/>
            <person name="Wang Y.X."/>
            <person name="Fu G."/>
            <person name="Yang J."/>
            <person name="Qin Z.Q."/>
            <person name="Miao Y.G."/>
            <person name="Wang W.Y."/>
            <person name="Chen R.S."/>
            <person name="Shen Y."/>
            <person name="Chen Z."/>
            <person name="Yuan Z.H."/>
            <person name="Zhao G.P."/>
            <person name="Qu D."/>
            <person name="Danchin A."/>
            <person name="Wen Y.M."/>
        </authorList>
    </citation>
    <scope>NUCLEOTIDE SEQUENCE [LARGE SCALE GENOMIC DNA]</scope>
    <source>
        <strain evidence="2">ATCC 12228 / FDA PCI 1200</strain>
    </source>
</reference>
<dbReference type="HOGENOM" id="CLU_3398629_0_0_9"/>
<proteinExistence type="predicted"/>
<gene>
    <name evidence="1" type="ordered locus">SE_0730</name>
</gene>
<evidence type="ECO:0000313" key="2">
    <source>
        <dbReference type="Proteomes" id="UP000001411"/>
    </source>
</evidence>
<organism evidence="1 2">
    <name type="scientific">Staphylococcus epidermidis (strain ATCC 12228 / FDA PCI 1200)</name>
    <dbReference type="NCBI Taxonomy" id="176280"/>
    <lineage>
        <taxon>Bacteria</taxon>
        <taxon>Bacillati</taxon>
        <taxon>Bacillota</taxon>
        <taxon>Bacilli</taxon>
        <taxon>Bacillales</taxon>
        <taxon>Staphylococcaceae</taxon>
        <taxon>Staphylococcus</taxon>
    </lineage>
</organism>
<dbReference type="AlphaFoldDB" id="A0A0H2VHZ7"/>
<sequence>MCKKKIKVELEFILSLDKILLGYSFLVLITI</sequence>
<accession>A0A0H2VHZ7</accession>
<dbReference type="Proteomes" id="UP000001411">
    <property type="component" value="Chromosome"/>
</dbReference>
<protein>
    <submittedName>
        <fullName evidence="1">Uncharacterized protein</fullName>
    </submittedName>
</protein>